<dbReference type="Gene3D" id="2.40.30.100">
    <property type="entry name" value="AF2212/PG0164-like"/>
    <property type="match status" value="1"/>
</dbReference>
<comment type="caution">
    <text evidence="1">The sequence shown here is derived from an EMBL/GenBank/DDBJ whole genome shotgun (WGS) entry which is preliminary data.</text>
</comment>
<dbReference type="SUPFAM" id="SSF141694">
    <property type="entry name" value="AF2212/PG0164-like"/>
    <property type="match status" value="1"/>
</dbReference>
<evidence type="ECO:0000313" key="2">
    <source>
        <dbReference type="Proteomes" id="UP001595699"/>
    </source>
</evidence>
<organism evidence="1 2">
    <name type="scientific">Tenggerimyces flavus</name>
    <dbReference type="NCBI Taxonomy" id="1708749"/>
    <lineage>
        <taxon>Bacteria</taxon>
        <taxon>Bacillati</taxon>
        <taxon>Actinomycetota</taxon>
        <taxon>Actinomycetes</taxon>
        <taxon>Propionibacteriales</taxon>
        <taxon>Nocardioidaceae</taxon>
        <taxon>Tenggerimyces</taxon>
    </lineage>
</organism>
<dbReference type="EMBL" id="JBHRZH010000001">
    <property type="protein sequence ID" value="MFC3759535.1"/>
    <property type="molecule type" value="Genomic_DNA"/>
</dbReference>
<dbReference type="Pfam" id="PF08922">
    <property type="entry name" value="DUF1905"/>
    <property type="match status" value="1"/>
</dbReference>
<protein>
    <submittedName>
        <fullName evidence="1">YdeI/OmpD-associated family protein</fullName>
    </submittedName>
</protein>
<accession>A0ABV7Y5J9</accession>
<dbReference type="Proteomes" id="UP001595699">
    <property type="component" value="Unassembled WGS sequence"/>
</dbReference>
<proteinExistence type="predicted"/>
<sequence>MKFRTTILSSGKNTTGIEVPPDVVEALGKGKRPPVRVTLNGYTYRSSIAVMGGAYLVGVSAEVRAHAGVAGGDELDVEVELDTEPREVEVPDDFATALKADKAANERFAALSYSHKRRWVMSIEDAKTEATRQRRIAKAVADISAGR</sequence>
<dbReference type="Pfam" id="PF13376">
    <property type="entry name" value="OmdA"/>
    <property type="match status" value="1"/>
</dbReference>
<dbReference type="InterPro" id="IPR015018">
    <property type="entry name" value="DUF1905"/>
</dbReference>
<reference evidence="2" key="1">
    <citation type="journal article" date="2019" name="Int. J. Syst. Evol. Microbiol.">
        <title>The Global Catalogue of Microorganisms (GCM) 10K type strain sequencing project: providing services to taxonomists for standard genome sequencing and annotation.</title>
        <authorList>
            <consortium name="The Broad Institute Genomics Platform"/>
            <consortium name="The Broad Institute Genome Sequencing Center for Infectious Disease"/>
            <person name="Wu L."/>
            <person name="Ma J."/>
        </authorList>
    </citation>
    <scope>NUCLEOTIDE SEQUENCE [LARGE SCALE GENOMIC DNA]</scope>
    <source>
        <strain evidence="2">CGMCC 4.7241</strain>
    </source>
</reference>
<dbReference type="InterPro" id="IPR037079">
    <property type="entry name" value="AF2212/PG0164-like_sf"/>
</dbReference>
<dbReference type="RefSeq" id="WP_205122085.1">
    <property type="nucleotide sequence ID" value="NZ_JAFBCM010000001.1"/>
</dbReference>
<gene>
    <name evidence="1" type="ORF">ACFOUW_01670</name>
</gene>
<name>A0ABV7Y5J9_9ACTN</name>
<evidence type="ECO:0000313" key="1">
    <source>
        <dbReference type="EMBL" id="MFC3759535.1"/>
    </source>
</evidence>
<keyword evidence="2" id="KW-1185">Reference proteome</keyword>